<evidence type="ECO:0000313" key="3">
    <source>
        <dbReference type="Proteomes" id="UP000326198"/>
    </source>
</evidence>
<dbReference type="EMBL" id="ML736366">
    <property type="protein sequence ID" value="KAE8372295.1"/>
    <property type="molecule type" value="Genomic_DNA"/>
</dbReference>
<proteinExistence type="predicted"/>
<evidence type="ECO:0000256" key="1">
    <source>
        <dbReference type="SAM" id="MobiDB-lite"/>
    </source>
</evidence>
<protein>
    <submittedName>
        <fullName evidence="2">Uncharacterized protein</fullName>
    </submittedName>
</protein>
<name>A0A5N7AR03_9EURO</name>
<gene>
    <name evidence="2" type="ORF">BDV26DRAFT_298007</name>
</gene>
<sequence length="220" mass="24871">MSPSHGTLELAMDAFKGIGHVIDAGECASKCYRSSIPSTTLKSNTTSQNLEILKLAIQATNHAFNASECIKKCYRTFENSKQQQHKAGEGNGHKTHGRESRSHKPGSKKFLLVCPYQAHQMKAYDMRQAKHLVLAAIQCCAARLIGPNEEYDDTKPTLDKGYLLTRFIVEGDYAKEGILRSVRRKLDSKDGHEGFVFRFCELRRDQWGYHNFSKEVMNDL</sequence>
<dbReference type="Proteomes" id="UP000326198">
    <property type="component" value="Unassembled WGS sequence"/>
</dbReference>
<organism evidence="2 3">
    <name type="scientific">Aspergillus bertholletiae</name>
    <dbReference type="NCBI Taxonomy" id="1226010"/>
    <lineage>
        <taxon>Eukaryota</taxon>
        <taxon>Fungi</taxon>
        <taxon>Dikarya</taxon>
        <taxon>Ascomycota</taxon>
        <taxon>Pezizomycotina</taxon>
        <taxon>Eurotiomycetes</taxon>
        <taxon>Eurotiomycetidae</taxon>
        <taxon>Eurotiales</taxon>
        <taxon>Aspergillaceae</taxon>
        <taxon>Aspergillus</taxon>
        <taxon>Aspergillus subgen. Circumdati</taxon>
    </lineage>
</organism>
<dbReference type="AlphaFoldDB" id="A0A5N7AR03"/>
<feature type="compositionally biased region" description="Basic and acidic residues" evidence="1">
    <location>
        <begin position="86"/>
        <end position="102"/>
    </location>
</feature>
<accession>A0A5N7AR03</accession>
<feature type="region of interest" description="Disordered" evidence="1">
    <location>
        <begin position="81"/>
        <end position="106"/>
    </location>
</feature>
<reference evidence="2 3" key="1">
    <citation type="submission" date="2019-04" db="EMBL/GenBank/DDBJ databases">
        <title>Friends and foes A comparative genomics studyof 23 Aspergillus species from section Flavi.</title>
        <authorList>
            <consortium name="DOE Joint Genome Institute"/>
            <person name="Kjaerbolling I."/>
            <person name="Vesth T."/>
            <person name="Frisvad J.C."/>
            <person name="Nybo J.L."/>
            <person name="Theobald S."/>
            <person name="Kildgaard S."/>
            <person name="Isbrandt T."/>
            <person name="Kuo A."/>
            <person name="Sato A."/>
            <person name="Lyhne E.K."/>
            <person name="Kogle M.E."/>
            <person name="Wiebenga A."/>
            <person name="Kun R.S."/>
            <person name="Lubbers R.J."/>
            <person name="Makela M.R."/>
            <person name="Barry K."/>
            <person name="Chovatia M."/>
            <person name="Clum A."/>
            <person name="Daum C."/>
            <person name="Haridas S."/>
            <person name="He G."/>
            <person name="LaButti K."/>
            <person name="Lipzen A."/>
            <person name="Mondo S."/>
            <person name="Riley R."/>
            <person name="Salamov A."/>
            <person name="Simmons B.A."/>
            <person name="Magnuson J.K."/>
            <person name="Henrissat B."/>
            <person name="Mortensen U.H."/>
            <person name="Larsen T.O."/>
            <person name="Devries R.P."/>
            <person name="Grigoriev I.V."/>
            <person name="Machida M."/>
            <person name="Baker S.E."/>
            <person name="Andersen M.R."/>
        </authorList>
    </citation>
    <scope>NUCLEOTIDE SEQUENCE [LARGE SCALE GENOMIC DNA]</scope>
    <source>
        <strain evidence="2 3">IBT 29228</strain>
    </source>
</reference>
<keyword evidence="3" id="KW-1185">Reference proteome</keyword>
<evidence type="ECO:0000313" key="2">
    <source>
        <dbReference type="EMBL" id="KAE8372295.1"/>
    </source>
</evidence>